<evidence type="ECO:0000256" key="10">
    <source>
        <dbReference type="ARBA" id="ARBA00023125"/>
    </source>
</evidence>
<dbReference type="InterPro" id="IPR007409">
    <property type="entry name" value="Restrct_endonuc_type1_HsdR_N"/>
</dbReference>
<dbReference type="InterPro" id="IPR022625">
    <property type="entry name" value="TypeI_RM_Rsu_C"/>
</dbReference>
<gene>
    <name evidence="13" type="ORF">AAT16_13025</name>
    <name evidence="14" type="ORF">SAMN05216235_0860</name>
</gene>
<organism evidence="14 16">
    <name type="scientific">Salinicoccus halodurans</name>
    <dbReference type="NCBI Taxonomy" id="407035"/>
    <lineage>
        <taxon>Bacteria</taxon>
        <taxon>Bacillati</taxon>
        <taxon>Bacillota</taxon>
        <taxon>Bacilli</taxon>
        <taxon>Bacillales</taxon>
        <taxon>Staphylococcaceae</taxon>
        <taxon>Salinicoccus</taxon>
    </lineage>
</organism>
<evidence type="ECO:0000313" key="14">
    <source>
        <dbReference type="EMBL" id="SFK64782.1"/>
    </source>
</evidence>
<reference evidence="13 15" key="1">
    <citation type="journal article" date="2015" name="Int. J. Syst. Evol. Microbiol.">
        <title>Complete genome sequence of Salinicoccus halodurans H3B36, isolated from the Qaidam Basin in China.</title>
        <authorList>
            <person name="Jiang K."/>
            <person name="Xue Y."/>
            <person name="Ma Y."/>
        </authorList>
    </citation>
    <scope>NUCLEOTIDE SEQUENCE [LARGE SCALE GENOMIC DNA]</scope>
    <source>
        <strain evidence="13 15">H3B36</strain>
    </source>
</reference>
<keyword evidence="5 11" id="KW-0547">Nucleotide-binding</keyword>
<comment type="subunit">
    <text evidence="3 11">The type I restriction/modification system is composed of three polypeptides R, M and S.</text>
</comment>
<dbReference type="Proteomes" id="UP000183090">
    <property type="component" value="Unassembled WGS sequence"/>
</dbReference>
<dbReference type="CDD" id="cd18800">
    <property type="entry name" value="SF2_C_EcoR124I-like"/>
    <property type="match status" value="1"/>
</dbReference>
<keyword evidence="9 11" id="KW-0067">ATP-binding</keyword>
<dbReference type="CDD" id="cd18030">
    <property type="entry name" value="DEXHc_RE_I_HsdR"/>
    <property type="match status" value="1"/>
</dbReference>
<dbReference type="REBASE" id="111337">
    <property type="entry name" value="ShaB36ORF13020P"/>
</dbReference>
<evidence type="ECO:0000256" key="8">
    <source>
        <dbReference type="ARBA" id="ARBA00022801"/>
    </source>
</evidence>
<dbReference type="EMBL" id="FOTB01000002">
    <property type="protein sequence ID" value="SFK64782.1"/>
    <property type="molecule type" value="Genomic_DNA"/>
</dbReference>
<dbReference type="CDD" id="cd22332">
    <property type="entry name" value="HsdR_N"/>
    <property type="match status" value="1"/>
</dbReference>
<keyword evidence="6 11" id="KW-0680">Restriction system</keyword>
<dbReference type="PANTHER" id="PTHR30195">
    <property type="entry name" value="TYPE I SITE-SPECIFIC DEOXYRIBONUCLEASE PROTEIN SUBUNIT M AND R"/>
    <property type="match status" value="1"/>
</dbReference>
<keyword evidence="8 11" id="KW-0378">Hydrolase</keyword>
<dbReference type="InterPro" id="IPR040980">
    <property type="entry name" value="SWI2_SNF2"/>
</dbReference>
<dbReference type="Pfam" id="PF18766">
    <property type="entry name" value="SWI2_SNF2"/>
    <property type="match status" value="1"/>
</dbReference>
<dbReference type="AlphaFoldDB" id="A0A0F7D4Y1"/>
<dbReference type="InterPro" id="IPR014001">
    <property type="entry name" value="Helicase_ATP-bd"/>
</dbReference>
<dbReference type="NCBIfam" id="TIGR00348">
    <property type="entry name" value="hsdR"/>
    <property type="match status" value="1"/>
</dbReference>
<reference evidence="15" key="2">
    <citation type="submission" date="2015-04" db="EMBL/GenBank/DDBJ databases">
        <title>Complete genome sequence of Salinicoccus halodurans strain H3B36, isolated from the Qaidam basin of China.</title>
        <authorList>
            <person name="Ma Y."/>
            <person name="Jiang K."/>
            <person name="Xue Y."/>
        </authorList>
    </citation>
    <scope>NUCLEOTIDE SEQUENCE [LARGE SCALE GENOMIC DNA]</scope>
    <source>
        <strain evidence="15">H3B36</strain>
    </source>
</reference>
<dbReference type="GO" id="GO:0005524">
    <property type="term" value="F:ATP binding"/>
    <property type="evidence" value="ECO:0007669"/>
    <property type="project" value="UniProtKB-KW"/>
</dbReference>
<feature type="domain" description="Helicase ATP-binding" evidence="12">
    <location>
        <begin position="254"/>
        <end position="400"/>
    </location>
</feature>
<evidence type="ECO:0000256" key="4">
    <source>
        <dbReference type="ARBA" id="ARBA00022722"/>
    </source>
</evidence>
<evidence type="ECO:0000256" key="2">
    <source>
        <dbReference type="ARBA" id="ARBA00008598"/>
    </source>
</evidence>
<evidence type="ECO:0000313" key="15">
    <source>
        <dbReference type="Proteomes" id="UP000034029"/>
    </source>
</evidence>
<dbReference type="InterPro" id="IPR055180">
    <property type="entry name" value="HsdR_RecA-like_helicase_dom_2"/>
</dbReference>
<dbReference type="Pfam" id="PF04313">
    <property type="entry name" value="HSDR_N"/>
    <property type="match status" value="1"/>
</dbReference>
<keyword evidence="7 13" id="KW-0255">Endonuclease</keyword>
<reference evidence="14 16" key="3">
    <citation type="submission" date="2016-10" db="EMBL/GenBank/DDBJ databases">
        <authorList>
            <person name="Varghese N."/>
            <person name="Submissions S."/>
        </authorList>
    </citation>
    <scope>NUCLEOTIDE SEQUENCE [LARGE SCALE GENOMIC DNA]</scope>
    <source>
        <strain evidence="14 16">CGMCC 1.6501</strain>
    </source>
</reference>
<keyword evidence="4" id="KW-0540">Nuclease</keyword>
<name>A0A0F7D4Y1_9STAP</name>
<evidence type="ECO:0000256" key="6">
    <source>
        <dbReference type="ARBA" id="ARBA00022747"/>
    </source>
</evidence>
<dbReference type="PROSITE" id="PS51192">
    <property type="entry name" value="HELICASE_ATP_BIND_1"/>
    <property type="match status" value="1"/>
</dbReference>
<dbReference type="SUPFAM" id="SSF52540">
    <property type="entry name" value="P-loop containing nucleoside triphosphate hydrolases"/>
    <property type="match status" value="1"/>
</dbReference>
<dbReference type="Proteomes" id="UP000034029">
    <property type="component" value="Chromosome"/>
</dbReference>
<comment type="catalytic activity">
    <reaction evidence="1 11">
        <text>Endonucleolytic cleavage of DNA to give random double-stranded fragments with terminal 5'-phosphates, ATP is simultaneously hydrolyzed.</text>
        <dbReference type="EC" id="3.1.21.3"/>
    </reaction>
</comment>
<dbReference type="RefSeq" id="WP_046791202.1">
    <property type="nucleotide sequence ID" value="NZ_CP011366.1"/>
</dbReference>
<dbReference type="InterPro" id="IPR051268">
    <property type="entry name" value="Type-I_R_enzyme_R_subunit"/>
</dbReference>
<evidence type="ECO:0000256" key="9">
    <source>
        <dbReference type="ARBA" id="ARBA00022840"/>
    </source>
</evidence>
<dbReference type="SMART" id="SM00487">
    <property type="entry name" value="DEXDc"/>
    <property type="match status" value="1"/>
</dbReference>
<evidence type="ECO:0000313" key="16">
    <source>
        <dbReference type="Proteomes" id="UP000183090"/>
    </source>
</evidence>
<keyword evidence="10 11" id="KW-0238">DNA-binding</keyword>
<dbReference type="GO" id="GO:0009035">
    <property type="term" value="F:type I site-specific deoxyribonuclease activity"/>
    <property type="evidence" value="ECO:0007669"/>
    <property type="project" value="UniProtKB-EC"/>
</dbReference>
<evidence type="ECO:0000313" key="13">
    <source>
        <dbReference type="EMBL" id="AKG75025.1"/>
    </source>
</evidence>
<dbReference type="EMBL" id="CP011366">
    <property type="protein sequence ID" value="AKG75025.1"/>
    <property type="molecule type" value="Genomic_DNA"/>
</dbReference>
<dbReference type="Gene3D" id="3.40.50.300">
    <property type="entry name" value="P-loop containing nucleotide triphosphate hydrolases"/>
    <property type="match status" value="2"/>
</dbReference>
<evidence type="ECO:0000256" key="7">
    <source>
        <dbReference type="ARBA" id="ARBA00022759"/>
    </source>
</evidence>
<dbReference type="PANTHER" id="PTHR30195:SF16">
    <property type="entry name" value="TYPE I RESTRICTION ENZYME ENDONUCLEASE SUBUNIT"/>
    <property type="match status" value="1"/>
</dbReference>
<keyword evidence="15" id="KW-1185">Reference proteome</keyword>
<dbReference type="Pfam" id="PF22679">
    <property type="entry name" value="T1R_D3-like"/>
    <property type="match status" value="1"/>
</dbReference>
<dbReference type="KEGG" id="shv:AAT16_13025"/>
<accession>A0A0F7D4Y1</accession>
<comment type="function">
    <text evidence="11">Subunit R is required for both nuclease and ATPase activities, but not for modification.</text>
</comment>
<protein>
    <recommendedName>
        <fullName evidence="11">Type I restriction enzyme endonuclease subunit</fullName>
        <shortName evidence="11">R protein</shortName>
        <ecNumber evidence="11">3.1.21.3</ecNumber>
    </recommendedName>
    <alternativeName>
        <fullName evidence="11">Type-1 restriction enzyme R protein</fullName>
    </alternativeName>
</protein>
<dbReference type="GO" id="GO:0003677">
    <property type="term" value="F:DNA binding"/>
    <property type="evidence" value="ECO:0007669"/>
    <property type="project" value="UniProtKB-KW"/>
</dbReference>
<proteinExistence type="inferred from homology"/>
<dbReference type="GO" id="GO:0009307">
    <property type="term" value="P:DNA restriction-modification system"/>
    <property type="evidence" value="ECO:0007669"/>
    <property type="project" value="UniProtKB-KW"/>
</dbReference>
<dbReference type="Gene3D" id="3.90.1570.50">
    <property type="match status" value="1"/>
</dbReference>
<comment type="similarity">
    <text evidence="2 11">Belongs to the HsdR family.</text>
</comment>
<evidence type="ECO:0000256" key="1">
    <source>
        <dbReference type="ARBA" id="ARBA00000851"/>
    </source>
</evidence>
<dbReference type="EC" id="3.1.21.3" evidence="11"/>
<dbReference type="OrthoDB" id="9758243at2"/>
<dbReference type="InterPro" id="IPR004473">
    <property type="entry name" value="Restrct_endonuc_typeI_HsdR"/>
</dbReference>
<evidence type="ECO:0000256" key="5">
    <source>
        <dbReference type="ARBA" id="ARBA00022741"/>
    </source>
</evidence>
<sequence length="927" mass="107817">MGYQSEAALENQVMGQLGRQGFENVKLRSIDALINNFREILNERHTEKLNGKPLTDSEFDRLMTQISGKNVFTSAQILRDKFVLRRDDETELYLEFFNKDSWRKNTFQVTNQVAVSDKYEGRYDVTILINGLPVTQIELKRSGVAINEAFNQIERYRRDNFRGLFKYTQLFIVSNSQNTRYFANSDKQIYKSSMFYWSDEHNQTINNLSEFLADFCTPCRLSKMISHYMIMNETDHNLMIMRPYQVYATEALIEQALETNNNGYIWHTTGSGKTLTSFKASQLLAEQSEINKVIFLVDRKDLDAQTMAEFNKFQKDSVDLTDSTAKLEKQLADKSQPMIVTTIQKLNNAVKRNNEVMERYKTDKVIFIIDECHRSQFGDMHTQIAKHFTNAQFFGFTGTPRFEENRSQDGRATADIFGKCLHYYLIKDAIRDGNVLGFSVEYVNTFKGENPFLADGYVRGIEANKVWLADDRIDLVADYIYDIHSKKTVKKEYSAIFAVQSIEMAMKYYDAFKEREVDKGDKALKVATIFTYEANQDSRDGEIKESAKDQLARVIADYNKMYDTNFSLDSYDGYFNDISKRVKKGIKGEKIDVLIVVGMFLTGFDSKKLNTLYVDKNLKHHDLIQAYSRTNRVEKLNKPYGNIVNFRNLKKETDDAIKLFSQTEDTDTVIQKSYDEYLKEFKKALYSLKAIAPSPADANDIEREEDIKSFVEAFRRVSRVLLKLKTFIEFEFTVDELGIGEQEHQNYRSHYLDLYEEHIKKPDPEKASILEDIDFEIEIIRNDNITVSYIINLINDIDLVNKNNQKREIESIRNILDGADDEQLRLKSELIKEFLDTVVPTLGKGANVAAEYLDFEEEQKIRELREFAEENDYSQEQLNKLLSEYQYSGQVFRKDIEQGIEGSFLTRRKKIDLIQGYIKEVTAKYGV</sequence>
<evidence type="ECO:0000256" key="11">
    <source>
        <dbReference type="RuleBase" id="RU364115"/>
    </source>
</evidence>
<dbReference type="InterPro" id="IPR027417">
    <property type="entry name" value="P-loop_NTPase"/>
</dbReference>
<evidence type="ECO:0000256" key="3">
    <source>
        <dbReference type="ARBA" id="ARBA00011296"/>
    </source>
</evidence>
<dbReference type="Pfam" id="PF12008">
    <property type="entry name" value="EcoR124_C"/>
    <property type="match status" value="1"/>
</dbReference>
<evidence type="ECO:0000259" key="12">
    <source>
        <dbReference type="PROSITE" id="PS51192"/>
    </source>
</evidence>